<reference evidence="2" key="2">
    <citation type="submission" date="2019-12" db="EMBL/GenBank/DDBJ databases">
        <authorList>
            <person name="Studholme D.J."/>
            <person name="Sarris P."/>
        </authorList>
    </citation>
    <scope>NUCLEOTIDE SEQUENCE</scope>
    <source>
        <strain evidence="2">PFS-1207/04</strain>
        <tissue evidence="2">Leaf</tissue>
    </source>
</reference>
<proteinExistence type="predicted"/>
<protein>
    <submittedName>
        <fullName evidence="1">Uncharacterized protein</fullName>
    </submittedName>
</protein>
<dbReference type="EMBL" id="QGKY02001925">
    <property type="protein sequence ID" value="KAF2545314.1"/>
    <property type="molecule type" value="Genomic_DNA"/>
</dbReference>
<dbReference type="Proteomes" id="UP000266723">
    <property type="component" value="Unassembled WGS sequence"/>
</dbReference>
<evidence type="ECO:0000313" key="2">
    <source>
        <dbReference type="EMBL" id="KAF3607214.1"/>
    </source>
</evidence>
<evidence type="ECO:0000313" key="1">
    <source>
        <dbReference type="EMBL" id="KAF2545314.1"/>
    </source>
</evidence>
<comment type="caution">
    <text evidence="1">The sequence shown here is derived from an EMBL/GenBank/DDBJ whole genome shotgun (WGS) entry which is preliminary data.</text>
</comment>
<dbReference type="AlphaFoldDB" id="A0A3N6RP81"/>
<accession>A0A3N6RP81</accession>
<organism evidence="1">
    <name type="scientific">Brassica cretica</name>
    <name type="common">Mustard</name>
    <dbReference type="NCBI Taxonomy" id="69181"/>
    <lineage>
        <taxon>Eukaryota</taxon>
        <taxon>Viridiplantae</taxon>
        <taxon>Streptophyta</taxon>
        <taxon>Embryophyta</taxon>
        <taxon>Tracheophyta</taxon>
        <taxon>Spermatophyta</taxon>
        <taxon>Magnoliopsida</taxon>
        <taxon>eudicotyledons</taxon>
        <taxon>Gunneridae</taxon>
        <taxon>Pentapetalae</taxon>
        <taxon>rosids</taxon>
        <taxon>malvids</taxon>
        <taxon>Brassicales</taxon>
        <taxon>Brassicaceae</taxon>
        <taxon>Brassiceae</taxon>
        <taxon>Brassica</taxon>
    </lineage>
</organism>
<reference evidence="2 3" key="3">
    <citation type="journal article" date="2020" name="BMC Genomics">
        <title>Intraspecific diversification of the crop wild relative Brassica cretica Lam. using demographic model selection.</title>
        <authorList>
            <person name="Kioukis A."/>
            <person name="Michalopoulou V.A."/>
            <person name="Briers L."/>
            <person name="Pirintsos S."/>
            <person name="Studholme D.J."/>
            <person name="Pavlidis P."/>
            <person name="Sarris P.F."/>
        </authorList>
    </citation>
    <scope>NUCLEOTIDE SEQUENCE [LARGE SCALE GENOMIC DNA]</scope>
    <source>
        <strain evidence="3">cv. PFS-1207/04</strain>
        <strain evidence="2">PFS-1207/04</strain>
    </source>
</reference>
<dbReference type="EMBL" id="QGKV02000297">
    <property type="protein sequence ID" value="KAF3607214.1"/>
    <property type="molecule type" value="Genomic_DNA"/>
</dbReference>
<reference evidence="1" key="1">
    <citation type="submission" date="2019-12" db="EMBL/GenBank/DDBJ databases">
        <title>Genome sequencing and annotation of Brassica cretica.</title>
        <authorList>
            <person name="Studholme D.J."/>
            <person name="Sarris P.F."/>
        </authorList>
    </citation>
    <scope>NUCLEOTIDE SEQUENCE</scope>
    <source>
        <strain evidence="1">PFS-102/07</strain>
        <tissue evidence="1">Leaf</tissue>
    </source>
</reference>
<evidence type="ECO:0000313" key="3">
    <source>
        <dbReference type="Proteomes" id="UP000266723"/>
    </source>
</evidence>
<keyword evidence="3" id="KW-1185">Reference proteome</keyword>
<gene>
    <name evidence="2" type="ORF">DY000_02047055</name>
    <name evidence="1" type="ORF">F2Q70_00021066</name>
</gene>
<name>A0A3N6RP81_BRACR</name>
<sequence>MNMGNFSGNNSASRNTKPAVKNLFLSLGAGGSLMSDGMMLQLSTCQTFGTNYKDLVFMIQDPGAWLNFSTKLKELMKLKSRFTDFSIVFIFRSENVSSHSLIKITRSFHKDIYYIGCSVPVWFLTTSSLSNKAAV</sequence>